<dbReference type="AlphaFoldDB" id="A0A494WFT1"/>
<evidence type="ECO:0000256" key="1">
    <source>
        <dbReference type="ARBA" id="ARBA00009865"/>
    </source>
</evidence>
<sequence>MPGPAMFPSRARPLPRWVGSIAAGILIATAFAPAAAQDAAPGANPIIRDKFTADPAPMVDGDRLYLYVGHDEAQRDEMFNMKEWLVYSTTDMRHWTDHGPIMNVSDFKWAKKDAWASQTIRKNGRYWFYAAVEHDNTHPGKAIAVAVSDTPTGPFKDAKGSALITNQMTPKGPHSWEDIDPTVFTDDDGTTWIAWGNRQAYIAKLNPNMIELDGPIREITPPHFEEGPWLHKRGKLYYLTYASLDRATHRDERVSYATATSLDGPWTYRGELTGSGKYSFTIHPGIAQFKGQWYIFLHNAALTIGDLNGAIGRRAVTVERLDYNPDGTMKPVIQTDAGVTAP</sequence>
<evidence type="ECO:0000256" key="4">
    <source>
        <dbReference type="ARBA" id="ARBA00023277"/>
    </source>
</evidence>
<keyword evidence="4" id="KW-0119">Carbohydrate metabolism</keyword>
<proteinExistence type="inferred from homology"/>
<dbReference type="PANTHER" id="PTHR43772:SF2">
    <property type="entry name" value="PUTATIVE (AFU_ORTHOLOGUE AFUA_2G04480)-RELATED"/>
    <property type="match status" value="1"/>
</dbReference>
<comment type="similarity">
    <text evidence="1 8">Belongs to the glycosyl hydrolase 43 family.</text>
</comment>
<evidence type="ECO:0000256" key="9">
    <source>
        <dbReference type="SAM" id="SignalP"/>
    </source>
</evidence>
<reference evidence="10 11" key="1">
    <citation type="submission" date="2018-05" db="EMBL/GenBank/DDBJ databases">
        <title>Complete Genome Sequence of the Nonylphenol-Degrading Bacterium Sphingobium amiense DSM 16289T.</title>
        <authorList>
            <person name="Ootsuka M."/>
            <person name="Nishizawa T."/>
            <person name="Ohta H."/>
        </authorList>
    </citation>
    <scope>NUCLEOTIDE SEQUENCE [LARGE SCALE GENOMIC DNA]</scope>
    <source>
        <strain evidence="10 11">DSM 16289</strain>
    </source>
</reference>
<dbReference type="Proteomes" id="UP000279959">
    <property type="component" value="Chromosome"/>
</dbReference>
<name>A0A494WFT1_9SPHN</name>
<feature type="active site" description="Proton donor" evidence="6">
    <location>
        <position position="226"/>
    </location>
</feature>
<dbReference type="Gene3D" id="2.115.10.20">
    <property type="entry name" value="Glycosyl hydrolase domain, family 43"/>
    <property type="match status" value="1"/>
</dbReference>
<dbReference type="GO" id="GO:0004553">
    <property type="term" value="F:hydrolase activity, hydrolyzing O-glycosyl compounds"/>
    <property type="evidence" value="ECO:0007669"/>
    <property type="project" value="InterPro"/>
</dbReference>
<dbReference type="KEGG" id="sami:SAMIE_1034110"/>
<evidence type="ECO:0000313" key="11">
    <source>
        <dbReference type="Proteomes" id="UP000279959"/>
    </source>
</evidence>
<dbReference type="Pfam" id="PF04616">
    <property type="entry name" value="Glyco_hydro_43"/>
    <property type="match status" value="1"/>
</dbReference>
<accession>A0A494WFT1</accession>
<keyword evidence="2" id="KW-0624">Polysaccharide degradation</keyword>
<keyword evidence="3 8" id="KW-0378">Hydrolase</keyword>
<feature type="chain" id="PRO_5019853468" evidence="9">
    <location>
        <begin position="35"/>
        <end position="342"/>
    </location>
</feature>
<dbReference type="CDD" id="cd18618">
    <property type="entry name" value="GH43_Xsa43E-like"/>
    <property type="match status" value="1"/>
</dbReference>
<feature type="site" description="Important for catalytic activity, responsible for pKa modulation of the active site Glu and correct orientation of both the proton donor and substrate" evidence="7">
    <location>
        <position position="180"/>
    </location>
</feature>
<evidence type="ECO:0000256" key="8">
    <source>
        <dbReference type="RuleBase" id="RU361187"/>
    </source>
</evidence>
<dbReference type="GO" id="GO:0045493">
    <property type="term" value="P:xylan catabolic process"/>
    <property type="evidence" value="ECO:0007669"/>
    <property type="project" value="UniProtKB-KW"/>
</dbReference>
<evidence type="ECO:0000256" key="5">
    <source>
        <dbReference type="ARBA" id="ARBA00023295"/>
    </source>
</evidence>
<keyword evidence="5 8" id="KW-0326">Glycosidase</keyword>
<dbReference type="InterPro" id="IPR052176">
    <property type="entry name" value="Glycosyl_Hydrlase_43_Enz"/>
</dbReference>
<keyword evidence="9" id="KW-0732">Signal</keyword>
<evidence type="ECO:0000256" key="6">
    <source>
        <dbReference type="PIRSR" id="PIRSR606710-1"/>
    </source>
</evidence>
<feature type="active site" description="Proton acceptor" evidence="6">
    <location>
        <position position="54"/>
    </location>
</feature>
<organism evidence="10 11">
    <name type="scientific">Sphingobium amiense</name>
    <dbReference type="NCBI Taxonomy" id="135719"/>
    <lineage>
        <taxon>Bacteria</taxon>
        <taxon>Pseudomonadati</taxon>
        <taxon>Pseudomonadota</taxon>
        <taxon>Alphaproteobacteria</taxon>
        <taxon>Sphingomonadales</taxon>
        <taxon>Sphingomonadaceae</taxon>
        <taxon>Sphingobium</taxon>
    </lineage>
</organism>
<dbReference type="PANTHER" id="PTHR43772">
    <property type="entry name" value="ENDO-1,4-BETA-XYLANASE"/>
    <property type="match status" value="1"/>
</dbReference>
<feature type="signal peptide" evidence="9">
    <location>
        <begin position="1"/>
        <end position="34"/>
    </location>
</feature>
<gene>
    <name evidence="10" type="ORF">SAMIE_1034110</name>
</gene>
<evidence type="ECO:0000256" key="3">
    <source>
        <dbReference type="ARBA" id="ARBA00022801"/>
    </source>
</evidence>
<dbReference type="SUPFAM" id="SSF75005">
    <property type="entry name" value="Arabinanase/levansucrase/invertase"/>
    <property type="match status" value="1"/>
</dbReference>
<keyword evidence="2" id="KW-0858">Xylan degradation</keyword>
<protein>
    <submittedName>
        <fullName evidence="10">Glycoside hydrolase</fullName>
    </submittedName>
</protein>
<evidence type="ECO:0000313" key="10">
    <source>
        <dbReference type="EMBL" id="BBD99910.1"/>
    </source>
</evidence>
<dbReference type="InterPro" id="IPR023296">
    <property type="entry name" value="Glyco_hydro_beta-prop_sf"/>
</dbReference>
<evidence type="ECO:0000256" key="2">
    <source>
        <dbReference type="ARBA" id="ARBA00022651"/>
    </source>
</evidence>
<dbReference type="InterPro" id="IPR006710">
    <property type="entry name" value="Glyco_hydro_43"/>
</dbReference>
<evidence type="ECO:0000256" key="7">
    <source>
        <dbReference type="PIRSR" id="PIRSR606710-2"/>
    </source>
</evidence>
<dbReference type="EMBL" id="AP018664">
    <property type="protein sequence ID" value="BBD99910.1"/>
    <property type="molecule type" value="Genomic_DNA"/>
</dbReference>
<keyword evidence="11" id="KW-1185">Reference proteome</keyword>